<feature type="compositionally biased region" description="Polar residues" evidence="1">
    <location>
        <begin position="267"/>
        <end position="285"/>
    </location>
</feature>
<keyword evidence="3" id="KW-1185">Reference proteome</keyword>
<evidence type="ECO:0000313" key="2">
    <source>
        <dbReference type="EMBL" id="WWC91836.1"/>
    </source>
</evidence>
<feature type="compositionally biased region" description="Polar residues" evidence="1">
    <location>
        <begin position="104"/>
        <end position="115"/>
    </location>
</feature>
<feature type="region of interest" description="Disordered" evidence="1">
    <location>
        <begin position="138"/>
        <end position="327"/>
    </location>
</feature>
<name>A0AAX4K2M3_9TREE</name>
<evidence type="ECO:0008006" key="4">
    <source>
        <dbReference type="Google" id="ProtNLM"/>
    </source>
</evidence>
<feature type="compositionally biased region" description="Polar residues" evidence="1">
    <location>
        <begin position="154"/>
        <end position="163"/>
    </location>
</feature>
<evidence type="ECO:0000313" key="3">
    <source>
        <dbReference type="Proteomes" id="UP001355207"/>
    </source>
</evidence>
<dbReference type="RefSeq" id="XP_066078598.1">
    <property type="nucleotide sequence ID" value="XM_066222501.1"/>
</dbReference>
<proteinExistence type="predicted"/>
<dbReference type="Proteomes" id="UP001355207">
    <property type="component" value="Chromosome 9"/>
</dbReference>
<feature type="compositionally biased region" description="Basic and acidic residues" evidence="1">
    <location>
        <begin position="164"/>
        <end position="176"/>
    </location>
</feature>
<sequence>MPQDRHSSRNHERYPKPFSNYGGRQPNDDEADDYPHSGRTYGQYPKPSSNYDGRHPDDAEADDYPHSSRTYGNRGQSYASDDTRCFATKSFRQLEEEFTEELQRTWNNPNGTRQQPAFVGKTEEEIVAEFSAYLRREWREPTAAQRNPPDVGPQRNSGSQSTFHAEESQSQRERGEYSPQDRPPSDYYPQPKPGYTSRPRYTTYSQSSSSIPLRPPPRSTPAYGGSQPSYFAPQTSSTSHSYTSTRSPLQRFEDDFPNHPSNKDSNDMTSQGVRPPRSSTWSSSERLAREPRRSCTGSGFTPREPTHVVSYQDQDGGYTETHTYYFN</sequence>
<feature type="compositionally biased region" description="Low complexity" evidence="1">
    <location>
        <begin position="235"/>
        <end position="247"/>
    </location>
</feature>
<reference evidence="2 3" key="1">
    <citation type="submission" date="2024-01" db="EMBL/GenBank/DDBJ databases">
        <title>Comparative genomics of Cryptococcus and Kwoniella reveals pathogenesis evolution and contrasting modes of karyotype evolution via chromosome fusion or intercentromeric recombination.</title>
        <authorList>
            <person name="Coelho M.A."/>
            <person name="David-Palma M."/>
            <person name="Shea T."/>
            <person name="Bowers K."/>
            <person name="McGinley-Smith S."/>
            <person name="Mohammad A.W."/>
            <person name="Gnirke A."/>
            <person name="Yurkov A.M."/>
            <person name="Nowrousian M."/>
            <person name="Sun S."/>
            <person name="Cuomo C.A."/>
            <person name="Heitman J."/>
        </authorList>
    </citation>
    <scope>NUCLEOTIDE SEQUENCE [LARGE SCALE GENOMIC DNA]</scope>
    <source>
        <strain evidence="2 3">CBS 6074</strain>
    </source>
</reference>
<organism evidence="2 3">
    <name type="scientific">Kwoniella dendrophila CBS 6074</name>
    <dbReference type="NCBI Taxonomy" id="1295534"/>
    <lineage>
        <taxon>Eukaryota</taxon>
        <taxon>Fungi</taxon>
        <taxon>Dikarya</taxon>
        <taxon>Basidiomycota</taxon>
        <taxon>Agaricomycotina</taxon>
        <taxon>Tremellomycetes</taxon>
        <taxon>Tremellales</taxon>
        <taxon>Cryptococcaceae</taxon>
        <taxon>Kwoniella</taxon>
    </lineage>
</organism>
<feature type="region of interest" description="Disordered" evidence="1">
    <location>
        <begin position="1"/>
        <end position="83"/>
    </location>
</feature>
<dbReference type="GeneID" id="91097452"/>
<feature type="compositionally biased region" description="Polar residues" evidence="1">
    <location>
        <begin position="67"/>
        <end position="80"/>
    </location>
</feature>
<feature type="compositionally biased region" description="Basic and acidic residues" evidence="1">
    <location>
        <begin position="52"/>
        <end position="66"/>
    </location>
</feature>
<gene>
    <name evidence="2" type="ORF">L201_006783</name>
</gene>
<protein>
    <recommendedName>
        <fullName evidence="4">Mso1 N-terminal domain-containing protein</fullName>
    </recommendedName>
</protein>
<feature type="compositionally biased region" description="Basic and acidic residues" evidence="1">
    <location>
        <begin position="1"/>
        <end position="15"/>
    </location>
</feature>
<accession>A0AAX4K2M3</accession>
<dbReference type="AlphaFoldDB" id="A0AAX4K2M3"/>
<feature type="region of interest" description="Disordered" evidence="1">
    <location>
        <begin position="96"/>
        <end position="121"/>
    </location>
</feature>
<evidence type="ECO:0000256" key="1">
    <source>
        <dbReference type="SAM" id="MobiDB-lite"/>
    </source>
</evidence>
<feature type="compositionally biased region" description="Basic and acidic residues" evidence="1">
    <location>
        <begin position="251"/>
        <end position="266"/>
    </location>
</feature>
<dbReference type="EMBL" id="CP144106">
    <property type="protein sequence ID" value="WWC91836.1"/>
    <property type="molecule type" value="Genomic_DNA"/>
</dbReference>